<name>A0A2Z6QFZ8_9GLOM</name>
<dbReference type="Proteomes" id="UP000247702">
    <property type="component" value="Unassembled WGS sequence"/>
</dbReference>
<dbReference type="OrthoDB" id="6409159at2759"/>
<dbReference type="Proteomes" id="UP000615446">
    <property type="component" value="Unassembled WGS sequence"/>
</dbReference>
<evidence type="ECO:0000313" key="1">
    <source>
        <dbReference type="EMBL" id="GBB87542.1"/>
    </source>
</evidence>
<evidence type="ECO:0000313" key="3">
    <source>
        <dbReference type="Proteomes" id="UP000247702"/>
    </source>
</evidence>
<organism evidence="1 3">
    <name type="scientific">Rhizophagus clarus</name>
    <dbReference type="NCBI Taxonomy" id="94130"/>
    <lineage>
        <taxon>Eukaryota</taxon>
        <taxon>Fungi</taxon>
        <taxon>Fungi incertae sedis</taxon>
        <taxon>Mucoromycota</taxon>
        <taxon>Glomeromycotina</taxon>
        <taxon>Glomeromycetes</taxon>
        <taxon>Glomerales</taxon>
        <taxon>Glomeraceae</taxon>
        <taxon>Rhizophagus</taxon>
    </lineage>
</organism>
<dbReference type="EMBL" id="BLAL01000071">
    <property type="protein sequence ID" value="GES83537.1"/>
    <property type="molecule type" value="Genomic_DNA"/>
</dbReference>
<keyword evidence="3" id="KW-1185">Reference proteome</keyword>
<dbReference type="AlphaFoldDB" id="A0A2Z6QFZ8"/>
<reference evidence="1 3" key="1">
    <citation type="submission" date="2017-11" db="EMBL/GenBank/DDBJ databases">
        <title>The genome of Rhizophagus clarus HR1 reveals common genetic basis of auxotrophy among arbuscular mycorrhizal fungi.</title>
        <authorList>
            <person name="Kobayashi Y."/>
        </authorList>
    </citation>
    <scope>NUCLEOTIDE SEQUENCE [LARGE SCALE GENOMIC DNA]</scope>
    <source>
        <strain evidence="1 3">HR1</strain>
    </source>
</reference>
<protein>
    <submittedName>
        <fullName evidence="1">Uncharacterized protein</fullName>
    </submittedName>
</protein>
<evidence type="ECO:0000313" key="2">
    <source>
        <dbReference type="EMBL" id="GES83537.1"/>
    </source>
</evidence>
<reference evidence="2" key="2">
    <citation type="submission" date="2019-10" db="EMBL/GenBank/DDBJ databases">
        <title>Conservation and host-specific expression of non-tandemly repeated heterogenous ribosome RNA gene in arbuscular mycorrhizal fungi.</title>
        <authorList>
            <person name="Maeda T."/>
            <person name="Kobayashi Y."/>
            <person name="Nakagawa T."/>
            <person name="Ezawa T."/>
            <person name="Yamaguchi K."/>
            <person name="Bino T."/>
            <person name="Nishimoto Y."/>
            <person name="Shigenobu S."/>
            <person name="Kawaguchi M."/>
        </authorList>
    </citation>
    <scope>NUCLEOTIDE SEQUENCE</scope>
    <source>
        <strain evidence="2">HR1</strain>
    </source>
</reference>
<proteinExistence type="predicted"/>
<sequence>MLIFATFASSSPIRRQDALSGFKQCEGDFPNKITTYNYTPNPVVVGQVLTLHLGGQAVIPYQAGSVIQNTMFYQGKQVLQHNDDFCKVFVIPSGFTCPVKGNFDLYNQFPVDSNPDDPKNAVKDFFVRTIISNPDGKNLSCIEGNAKFYFP</sequence>
<accession>A0A2Z6QFZ8</accession>
<dbReference type="EMBL" id="BEXD01000446">
    <property type="protein sequence ID" value="GBB87542.1"/>
    <property type="molecule type" value="Genomic_DNA"/>
</dbReference>
<gene>
    <name evidence="2" type="ORF">RCL2_001069000</name>
    <name evidence="1" type="ORF">RclHR1_00140046</name>
</gene>
<comment type="caution">
    <text evidence="1">The sequence shown here is derived from an EMBL/GenBank/DDBJ whole genome shotgun (WGS) entry which is preliminary data.</text>
</comment>